<dbReference type="RefSeq" id="WP_121787587.1">
    <property type="nucleotide sequence ID" value="NZ_CP033073.1"/>
</dbReference>
<dbReference type="SUPFAM" id="SSF53335">
    <property type="entry name" value="S-adenosyl-L-methionine-dependent methyltransferases"/>
    <property type="match status" value="1"/>
</dbReference>
<evidence type="ECO:0000256" key="1">
    <source>
        <dbReference type="ARBA" id="ARBA00003907"/>
    </source>
</evidence>
<keyword evidence="4 8" id="KW-0808">Transferase</keyword>
<proteinExistence type="inferred from homology"/>
<dbReference type="InterPro" id="IPR011610">
    <property type="entry name" value="SAM_mthyl_Trfase_ML2640-like"/>
</dbReference>
<dbReference type="Proteomes" id="UP000268329">
    <property type="component" value="Chromosome"/>
</dbReference>
<accession>A0A3G2JHM3</accession>
<dbReference type="GO" id="GO:0008168">
    <property type="term" value="F:methyltransferase activity"/>
    <property type="evidence" value="ECO:0007669"/>
    <property type="project" value="UniProtKB-UniRule"/>
</dbReference>
<dbReference type="AlphaFoldDB" id="A0A3G2JHM3"/>
<evidence type="ECO:0000256" key="7">
    <source>
        <dbReference type="SAM" id="MobiDB-lite"/>
    </source>
</evidence>
<dbReference type="GO" id="GO:0032259">
    <property type="term" value="P:methylation"/>
    <property type="evidence" value="ECO:0007669"/>
    <property type="project" value="UniProtKB-KW"/>
</dbReference>
<evidence type="ECO:0000313" key="8">
    <source>
        <dbReference type="EMBL" id="AYN40129.1"/>
    </source>
</evidence>
<gene>
    <name evidence="8" type="ORF">D9753_15780</name>
</gene>
<dbReference type="Pfam" id="PF04072">
    <property type="entry name" value="LCM"/>
    <property type="match status" value="1"/>
</dbReference>
<evidence type="ECO:0000313" key="9">
    <source>
        <dbReference type="Proteomes" id="UP000268329"/>
    </source>
</evidence>
<dbReference type="PANTHER" id="PTHR43619:SF2">
    <property type="entry name" value="S-ADENOSYL-L-METHIONINE-DEPENDENT METHYLTRANSFERASES SUPERFAMILY PROTEIN"/>
    <property type="match status" value="1"/>
</dbReference>
<evidence type="ECO:0000256" key="5">
    <source>
        <dbReference type="ARBA" id="ARBA00022691"/>
    </source>
</evidence>
<dbReference type="EC" id="2.1.1.-" evidence="6"/>
<comment type="function">
    <text evidence="1 6">Exhibits S-adenosyl-L-methionine-dependent methyltransferase activity.</text>
</comment>
<evidence type="ECO:0000256" key="3">
    <source>
        <dbReference type="ARBA" id="ARBA00022603"/>
    </source>
</evidence>
<keyword evidence="5 6" id="KW-0949">S-adenosyl-L-methionine</keyword>
<dbReference type="InterPro" id="IPR029063">
    <property type="entry name" value="SAM-dependent_MTases_sf"/>
</dbReference>
<comment type="similarity">
    <text evidence="2 6">Belongs to the UPF0677 family.</text>
</comment>
<protein>
    <recommendedName>
        <fullName evidence="6">S-adenosyl-L-methionine-dependent methyltransferase</fullName>
        <ecNumber evidence="6">2.1.1.-</ecNumber>
    </recommendedName>
</protein>
<evidence type="ECO:0000256" key="6">
    <source>
        <dbReference type="RuleBase" id="RU362030"/>
    </source>
</evidence>
<organism evidence="8 9">
    <name type="scientific">Streptomyces dangxiongensis</name>
    <dbReference type="NCBI Taxonomy" id="1442032"/>
    <lineage>
        <taxon>Bacteria</taxon>
        <taxon>Bacillati</taxon>
        <taxon>Actinomycetota</taxon>
        <taxon>Actinomycetes</taxon>
        <taxon>Kitasatosporales</taxon>
        <taxon>Streptomycetaceae</taxon>
        <taxon>Streptomyces</taxon>
    </lineage>
</organism>
<keyword evidence="3 6" id="KW-0489">Methyltransferase</keyword>
<dbReference type="OrthoDB" id="9806164at2"/>
<reference evidence="8 9" key="1">
    <citation type="submission" date="2018-10" db="EMBL/GenBank/DDBJ databases">
        <title>The genome of Streptomyces dangxiongensis Z022.</title>
        <authorList>
            <person name="Zhang B."/>
        </authorList>
    </citation>
    <scope>NUCLEOTIDE SEQUENCE [LARGE SCALE GENOMIC DNA]</scope>
    <source>
        <strain evidence="8 9">Z022</strain>
    </source>
</reference>
<dbReference type="KEGG" id="sdd:D9753_15780"/>
<name>A0A3G2JHM3_9ACTN</name>
<dbReference type="EMBL" id="CP033073">
    <property type="protein sequence ID" value="AYN40129.1"/>
    <property type="molecule type" value="Genomic_DNA"/>
</dbReference>
<dbReference type="NCBIfam" id="TIGR00027">
    <property type="entry name" value="mthyl_TIGR00027"/>
    <property type="match status" value="1"/>
</dbReference>
<keyword evidence="9" id="KW-1185">Reference proteome</keyword>
<dbReference type="InterPro" id="IPR007213">
    <property type="entry name" value="Ppm1/Ppm2/Tcmp"/>
</dbReference>
<evidence type="ECO:0000256" key="2">
    <source>
        <dbReference type="ARBA" id="ARBA00008138"/>
    </source>
</evidence>
<sequence>MEAVSYTAQWTAAARAVESERGDEAMFEDPFARELAAPRGFELLEKYGGGGLLPFIAIRTKYLDDSIQAILRDSGIRQIVFIAAGMDTRAFRLAWPPGVTVYEVDHEALVAEKRRRLAELGARPATERREVAADLAGRWLPALYDAGFDRDQPTLWVAEGLMFFLTQEQASELLAVLGSASPAGSWLAVDFVSKALLRSPFSRAFLEGLREDGTPWLFGTDEPEEFLAGTGWKVRELKEPGEPGAGQGRWPYEVQPRDRRGAPRSWLVRAEFAGR</sequence>
<evidence type="ECO:0000256" key="4">
    <source>
        <dbReference type="ARBA" id="ARBA00022679"/>
    </source>
</evidence>
<dbReference type="Gene3D" id="3.40.50.150">
    <property type="entry name" value="Vaccinia Virus protein VP39"/>
    <property type="match status" value="1"/>
</dbReference>
<feature type="region of interest" description="Disordered" evidence="7">
    <location>
        <begin position="238"/>
        <end position="257"/>
    </location>
</feature>
<dbReference type="PANTHER" id="PTHR43619">
    <property type="entry name" value="S-ADENOSYL-L-METHIONINE-DEPENDENT METHYLTRANSFERASE YKTD-RELATED"/>
    <property type="match status" value="1"/>
</dbReference>